<evidence type="ECO:0000256" key="4">
    <source>
        <dbReference type="ARBA" id="ARBA00022807"/>
    </source>
</evidence>
<dbReference type="CDD" id="cd16332">
    <property type="entry name" value="Prp-like"/>
    <property type="match status" value="1"/>
</dbReference>
<evidence type="ECO:0000256" key="2">
    <source>
        <dbReference type="ARBA" id="ARBA00022670"/>
    </source>
</evidence>
<dbReference type="EMBL" id="CP005076">
    <property type="protein sequence ID" value="AGR41921.1"/>
    <property type="molecule type" value="Genomic_DNA"/>
</dbReference>
<dbReference type="InterPro" id="IPR036764">
    <property type="entry name" value="Peptidase_Prp_sf"/>
</dbReference>
<evidence type="ECO:0000313" key="8">
    <source>
        <dbReference type="Proteomes" id="UP000014983"/>
    </source>
</evidence>
<dbReference type="PANTHER" id="PTHR39178:SF1">
    <property type="entry name" value="RIBOSOMAL-PROCESSING CYSTEINE PROTEASE PRP"/>
    <property type="match status" value="1"/>
</dbReference>
<dbReference type="InterPro" id="IPR007422">
    <property type="entry name" value="Peptidase_Prp"/>
</dbReference>
<dbReference type="Pfam" id="PF04327">
    <property type="entry name" value="Peptidase_Prp"/>
    <property type="match status" value="1"/>
</dbReference>
<dbReference type="HOGENOM" id="CLU_140910_1_0_14"/>
<dbReference type="PATRIC" id="fig|1276221.3.peg.214"/>
<keyword evidence="3" id="KW-0378">Hydrolase</keyword>
<evidence type="ECO:0000256" key="5">
    <source>
        <dbReference type="ARBA" id="ARBA00044503"/>
    </source>
</evidence>
<evidence type="ECO:0000256" key="6">
    <source>
        <dbReference type="ARBA" id="ARBA00044538"/>
    </source>
</evidence>
<keyword evidence="8" id="KW-1185">Reference proteome</keyword>
<protein>
    <recommendedName>
        <fullName evidence="6">Ribosomal processing cysteine protease Prp</fullName>
    </recommendedName>
</protein>
<keyword evidence="2" id="KW-0645">Protease</keyword>
<dbReference type="FunCoup" id="S5LZB3">
    <property type="interactions" value="5"/>
</dbReference>
<organism evidence="7 8">
    <name type="scientific">Spiroplasma diminutum CUAS-1</name>
    <dbReference type="NCBI Taxonomy" id="1276221"/>
    <lineage>
        <taxon>Bacteria</taxon>
        <taxon>Bacillati</taxon>
        <taxon>Mycoplasmatota</taxon>
        <taxon>Mollicutes</taxon>
        <taxon>Entomoplasmatales</taxon>
        <taxon>Spiroplasmataceae</taxon>
        <taxon>Spiroplasma</taxon>
    </lineage>
</organism>
<dbReference type="GO" id="GO:0006508">
    <property type="term" value="P:proteolysis"/>
    <property type="evidence" value="ECO:0007669"/>
    <property type="project" value="UniProtKB-KW"/>
</dbReference>
<dbReference type="OrthoDB" id="48998at2"/>
<dbReference type="KEGG" id="sdi:SDIMI_v3c02170"/>
<keyword evidence="1" id="KW-0690">Ribosome biogenesis</keyword>
<dbReference type="RefSeq" id="WP_020836154.1">
    <property type="nucleotide sequence ID" value="NC_021833.1"/>
</dbReference>
<evidence type="ECO:0000313" key="7">
    <source>
        <dbReference type="EMBL" id="AGR41921.1"/>
    </source>
</evidence>
<dbReference type="STRING" id="1276221.SDIMI_v3c02170"/>
<dbReference type="eggNOG" id="COG2868">
    <property type="taxonomic scope" value="Bacteria"/>
</dbReference>
<dbReference type="GO" id="GO:0008234">
    <property type="term" value="F:cysteine-type peptidase activity"/>
    <property type="evidence" value="ECO:0007669"/>
    <property type="project" value="UniProtKB-KW"/>
</dbReference>
<dbReference type="Proteomes" id="UP000014983">
    <property type="component" value="Chromosome"/>
</dbReference>
<dbReference type="SUPFAM" id="SSF118010">
    <property type="entry name" value="TM1457-like"/>
    <property type="match status" value="1"/>
</dbReference>
<keyword evidence="4" id="KW-0788">Thiol protease</keyword>
<sequence length="103" mass="11664">MVKAKIVQKDNKINSFVINGHANSGDYGHDLVCAGITAIVSGSLNALDIKFQNNIEINVSENEIKINVIKENELLNNLLEFMIIQLETIEVQYPKNFKIERMF</sequence>
<dbReference type="InParanoid" id="S5LZB3"/>
<proteinExistence type="inferred from homology"/>
<dbReference type="GO" id="GO:0042254">
    <property type="term" value="P:ribosome biogenesis"/>
    <property type="evidence" value="ECO:0007669"/>
    <property type="project" value="UniProtKB-KW"/>
</dbReference>
<reference evidence="7 8" key="1">
    <citation type="journal article" date="2013" name="Genome Biol. Evol.">
        <title>Comparison of metabolic capacities and inference of gene content evolution in mosquito-associated Spiroplasma diminutum and S. taiwanense.</title>
        <authorList>
            <person name="Lo W.S."/>
            <person name="Ku C."/>
            <person name="Chen L.L."/>
            <person name="Chang T.H."/>
            <person name="Kuo C.H."/>
        </authorList>
    </citation>
    <scope>NUCLEOTIDE SEQUENCE [LARGE SCALE GENOMIC DNA]</scope>
    <source>
        <strain evidence="7">CUAS-1</strain>
    </source>
</reference>
<dbReference type="Gene3D" id="3.30.70.1490">
    <property type="entry name" value="Cysteine protease Prp"/>
    <property type="match status" value="1"/>
</dbReference>
<gene>
    <name evidence="7" type="ORF">SDIMI_v3c02170</name>
</gene>
<evidence type="ECO:0000256" key="3">
    <source>
        <dbReference type="ARBA" id="ARBA00022801"/>
    </source>
</evidence>
<evidence type="ECO:0000256" key="1">
    <source>
        <dbReference type="ARBA" id="ARBA00022517"/>
    </source>
</evidence>
<accession>S5LZB3</accession>
<comment type="similarity">
    <text evidence="5">Belongs to the Prp family.</text>
</comment>
<dbReference type="AlphaFoldDB" id="S5LZB3"/>
<dbReference type="PANTHER" id="PTHR39178">
    <property type="entry name" value="HYPOTHETICAL RIBOSOME-ASSOCIATED PROTEIN"/>
    <property type="match status" value="1"/>
</dbReference>
<name>S5LZB3_9MOLU</name>